<dbReference type="EMBL" id="JBJKFK010000777">
    <property type="protein sequence ID" value="KAL3315317.1"/>
    <property type="molecule type" value="Genomic_DNA"/>
</dbReference>
<gene>
    <name evidence="15" type="ORF">Ciccas_006049</name>
</gene>
<evidence type="ECO:0000256" key="7">
    <source>
        <dbReference type="ARBA" id="ARBA00023242"/>
    </source>
</evidence>
<dbReference type="Pfam" id="PF10147">
    <property type="entry name" value="CR6_interact"/>
    <property type="match status" value="1"/>
</dbReference>
<keyword evidence="5 14" id="KW-0175">Coiled coil</keyword>
<protein>
    <recommendedName>
        <fullName evidence="11">Large ribosomal subunit protein mL64</fullName>
    </recommendedName>
    <alternativeName>
        <fullName evidence="10">39S ribosomal protein L59, mitochondrial</fullName>
    </alternativeName>
    <alternativeName>
        <fullName evidence="12">Growth arrest and DNA damage-inducible proteins-interacting protein 1</fullName>
    </alternativeName>
</protein>
<keyword evidence="4" id="KW-0689">Ribosomal protein</keyword>
<comment type="function">
    <text evidence="13">Acts as a negative regulator of G1 to S cell cycle phase progression by inhibiting cyclin-dependent kinases. Inhibitory effects are additive with GADD45 proteins but also occur in the absence of GADD45 proteins. Acts as a repressor of the orphan nuclear receptor NR4A1 by inhibiting AB domain-mediated transcriptional activity. May be involved in the hormone-mediated regulation of NR4A1 transcriptional activity. May play a role in mitochondrial protein synthesis.</text>
</comment>
<keyword evidence="6" id="KW-0496">Mitochondrion</keyword>
<dbReference type="GO" id="GO:1990904">
    <property type="term" value="C:ribonucleoprotein complex"/>
    <property type="evidence" value="ECO:0007669"/>
    <property type="project" value="UniProtKB-KW"/>
</dbReference>
<comment type="subcellular location">
    <subcellularLocation>
        <location evidence="2">Mitochondrion</location>
    </subcellularLocation>
    <subcellularLocation>
        <location evidence="1">Nucleus</location>
    </subcellularLocation>
</comment>
<organism evidence="15 16">
    <name type="scientific">Cichlidogyrus casuarinus</name>
    <dbReference type="NCBI Taxonomy" id="1844966"/>
    <lineage>
        <taxon>Eukaryota</taxon>
        <taxon>Metazoa</taxon>
        <taxon>Spiralia</taxon>
        <taxon>Lophotrochozoa</taxon>
        <taxon>Platyhelminthes</taxon>
        <taxon>Monogenea</taxon>
        <taxon>Monopisthocotylea</taxon>
        <taxon>Dactylogyridea</taxon>
        <taxon>Ancyrocephalidae</taxon>
        <taxon>Cichlidogyrus</taxon>
    </lineage>
</organism>
<dbReference type="GO" id="GO:0005739">
    <property type="term" value="C:mitochondrion"/>
    <property type="evidence" value="ECO:0007669"/>
    <property type="project" value="UniProtKB-SubCell"/>
</dbReference>
<keyword evidence="9" id="KW-0131">Cell cycle</keyword>
<dbReference type="Gene3D" id="6.10.280.120">
    <property type="entry name" value="Growth arrest and DNA-damage-inducible proteins-interacting protein 1"/>
    <property type="match status" value="1"/>
</dbReference>
<dbReference type="PANTHER" id="PTHR31761">
    <property type="entry name" value="GROWTH ARREST AND DNA DAMAGE-INDUCIBLE PROTEINS-INTERACTING PROTEIN 1 GADD45GIP1"/>
    <property type="match status" value="1"/>
</dbReference>
<accession>A0ABD2Q6X6</accession>
<evidence type="ECO:0000256" key="12">
    <source>
        <dbReference type="ARBA" id="ARBA00035485"/>
    </source>
</evidence>
<proteinExistence type="inferred from homology"/>
<keyword evidence="7" id="KW-0539">Nucleus</keyword>
<evidence type="ECO:0000256" key="5">
    <source>
        <dbReference type="ARBA" id="ARBA00023054"/>
    </source>
</evidence>
<evidence type="ECO:0000256" key="6">
    <source>
        <dbReference type="ARBA" id="ARBA00023128"/>
    </source>
</evidence>
<feature type="coiled-coil region" evidence="14">
    <location>
        <begin position="107"/>
        <end position="206"/>
    </location>
</feature>
<evidence type="ECO:0000256" key="2">
    <source>
        <dbReference type="ARBA" id="ARBA00004173"/>
    </source>
</evidence>
<dbReference type="GO" id="GO:0005634">
    <property type="term" value="C:nucleus"/>
    <property type="evidence" value="ECO:0007669"/>
    <property type="project" value="UniProtKB-SubCell"/>
</dbReference>
<reference evidence="15 16" key="1">
    <citation type="submission" date="2024-11" db="EMBL/GenBank/DDBJ databases">
        <title>Adaptive evolution of stress response genes in parasites aligns with host niche diversity.</title>
        <authorList>
            <person name="Hahn C."/>
            <person name="Resl P."/>
        </authorList>
    </citation>
    <scope>NUCLEOTIDE SEQUENCE [LARGE SCALE GENOMIC DNA]</scope>
    <source>
        <strain evidence="15">EGGRZ-B1_66</strain>
        <tissue evidence="15">Body</tissue>
    </source>
</reference>
<dbReference type="GO" id="GO:0005840">
    <property type="term" value="C:ribosome"/>
    <property type="evidence" value="ECO:0007669"/>
    <property type="project" value="UniProtKB-KW"/>
</dbReference>
<name>A0ABD2Q6X6_9PLAT</name>
<evidence type="ECO:0000256" key="14">
    <source>
        <dbReference type="SAM" id="Coils"/>
    </source>
</evidence>
<evidence type="ECO:0000256" key="9">
    <source>
        <dbReference type="ARBA" id="ARBA00023306"/>
    </source>
</evidence>
<evidence type="ECO:0000256" key="8">
    <source>
        <dbReference type="ARBA" id="ARBA00023274"/>
    </source>
</evidence>
<comment type="caution">
    <text evidence="15">The sequence shown here is derived from an EMBL/GenBank/DDBJ whole genome shotgun (WGS) entry which is preliminary data.</text>
</comment>
<evidence type="ECO:0000256" key="10">
    <source>
        <dbReference type="ARBA" id="ARBA00030700"/>
    </source>
</evidence>
<dbReference type="Proteomes" id="UP001626550">
    <property type="component" value="Unassembled WGS sequence"/>
</dbReference>
<comment type="similarity">
    <text evidence="3">Belongs to the mitochondrion-specific ribosomal protein mL64 family.</text>
</comment>
<dbReference type="AlphaFoldDB" id="A0ABD2Q6X6"/>
<evidence type="ECO:0000313" key="16">
    <source>
        <dbReference type="Proteomes" id="UP001626550"/>
    </source>
</evidence>
<keyword evidence="8" id="KW-0687">Ribonucleoprotein</keyword>
<sequence length="208" mass="24664">MQDWWNSTQRKPDTTEMWSAQWKKAIESGIPSELQALDVERLPDHLKFRSSGRLYPIKSRKETSKDYKRRLFGMYGSASGVDPLEIMNDPEIQSLDSDLKAVTEGDLDTFRRNNKQEKEDRRQALQERIETLKKNLERLPQDMEKYEAKQKKEREMQAQQLNHQKELLEKARDRFGYNVNPRDSKFLQFKEELAEEQKLAKKASKKAK</sequence>
<evidence type="ECO:0000256" key="3">
    <source>
        <dbReference type="ARBA" id="ARBA00005421"/>
    </source>
</evidence>
<keyword evidence="16" id="KW-1185">Reference proteome</keyword>
<evidence type="ECO:0000256" key="13">
    <source>
        <dbReference type="ARBA" id="ARBA00060144"/>
    </source>
</evidence>
<evidence type="ECO:0000256" key="11">
    <source>
        <dbReference type="ARBA" id="ARBA00035184"/>
    </source>
</evidence>
<evidence type="ECO:0000313" key="15">
    <source>
        <dbReference type="EMBL" id="KAL3315317.1"/>
    </source>
</evidence>
<evidence type="ECO:0000256" key="4">
    <source>
        <dbReference type="ARBA" id="ARBA00022980"/>
    </source>
</evidence>
<dbReference type="InterPro" id="IPR043035">
    <property type="entry name" value="Ribosomal_mL64_sf"/>
</dbReference>
<dbReference type="InterPro" id="IPR018472">
    <property type="entry name" value="Ribosomal_mL64"/>
</dbReference>
<dbReference type="PANTHER" id="PTHR31761:SF1">
    <property type="entry name" value="LARGE RIBOSOMAL SUBUNIT PROTEIN ML64"/>
    <property type="match status" value="1"/>
</dbReference>
<evidence type="ECO:0000256" key="1">
    <source>
        <dbReference type="ARBA" id="ARBA00004123"/>
    </source>
</evidence>